<proteinExistence type="predicted"/>
<organism evidence="2 3">
    <name type="scientific">Aspergillus pseudoviridinutans</name>
    <dbReference type="NCBI Taxonomy" id="1517512"/>
    <lineage>
        <taxon>Eukaryota</taxon>
        <taxon>Fungi</taxon>
        <taxon>Dikarya</taxon>
        <taxon>Ascomycota</taxon>
        <taxon>Pezizomycotina</taxon>
        <taxon>Eurotiomycetes</taxon>
        <taxon>Eurotiomycetidae</taxon>
        <taxon>Eurotiales</taxon>
        <taxon>Aspergillaceae</taxon>
        <taxon>Aspergillus</taxon>
        <taxon>Aspergillus subgen. Fumigati</taxon>
    </lineage>
</organism>
<name>A0A9P3EZ71_9EURO</name>
<keyword evidence="1" id="KW-0812">Transmembrane</keyword>
<dbReference type="AlphaFoldDB" id="A0A9P3EZ71"/>
<protein>
    <submittedName>
        <fullName evidence="2">Uncharacterized protein</fullName>
    </submittedName>
</protein>
<evidence type="ECO:0000313" key="3">
    <source>
        <dbReference type="Proteomes" id="UP001043456"/>
    </source>
</evidence>
<dbReference type="RefSeq" id="XP_043161266.1">
    <property type="nucleotide sequence ID" value="XM_043305331.1"/>
</dbReference>
<keyword evidence="3" id="KW-1185">Reference proteome</keyword>
<feature type="transmembrane region" description="Helical" evidence="1">
    <location>
        <begin position="81"/>
        <end position="101"/>
    </location>
</feature>
<keyword evidence="1" id="KW-1133">Transmembrane helix</keyword>
<gene>
    <name evidence="2" type="ORF">Asppvi_009476</name>
</gene>
<dbReference type="GeneID" id="67008086"/>
<sequence length="150" mass="16522">MEIDPLYRGAVVTASLLVFVPFRKPLSINQTLALAPELSQATKFDLLRAGVKFAINFPIIRFEFFTGNFHALKLLHAYLRFFDGSLGIFGALAYLVAGVAAKSKKDVALMATAADVTAAITRWALKYGDKWAENKIKESQPPDKQGYKAP</sequence>
<keyword evidence="1" id="KW-0472">Membrane</keyword>
<dbReference type="OrthoDB" id="3235083at2759"/>
<evidence type="ECO:0000313" key="2">
    <source>
        <dbReference type="EMBL" id="GIJ90520.1"/>
    </source>
</evidence>
<dbReference type="EMBL" id="BHVY01000007">
    <property type="protein sequence ID" value="GIJ90520.1"/>
    <property type="molecule type" value="Genomic_DNA"/>
</dbReference>
<accession>A0A9P3EZ71</accession>
<reference evidence="2 3" key="1">
    <citation type="submission" date="2018-10" db="EMBL/GenBank/DDBJ databases">
        <title>Pan-genome distribution and transcriptional activeness of fungal secondary metabolism genes in Aspergillus section Fumigati.</title>
        <authorList>
            <person name="Takahashi H."/>
            <person name="Umemura M."/>
            <person name="Ninomiya A."/>
            <person name="Kusuya Y."/>
            <person name="Urayama S."/>
            <person name="Shimizu M."/>
            <person name="Watanabe A."/>
            <person name="Kamei K."/>
            <person name="Yaguchi T."/>
            <person name="Hagiwara D."/>
        </authorList>
    </citation>
    <scope>NUCLEOTIDE SEQUENCE [LARGE SCALE GENOMIC DNA]</scope>
    <source>
        <strain evidence="2 3">IFM 55266</strain>
    </source>
</reference>
<evidence type="ECO:0000256" key="1">
    <source>
        <dbReference type="SAM" id="Phobius"/>
    </source>
</evidence>
<dbReference type="Proteomes" id="UP001043456">
    <property type="component" value="Unassembled WGS sequence"/>
</dbReference>
<comment type="caution">
    <text evidence="2">The sequence shown here is derived from an EMBL/GenBank/DDBJ whole genome shotgun (WGS) entry which is preliminary data.</text>
</comment>